<reference evidence="1 2" key="1">
    <citation type="submission" date="2024-02" db="EMBL/GenBank/DDBJ databases">
        <title>High-quality chromosome-scale genome assembly of Pensacola bahiagrass (Paspalum notatum Flugge var. saurae).</title>
        <authorList>
            <person name="Vega J.M."/>
            <person name="Podio M."/>
            <person name="Orjuela J."/>
            <person name="Siena L.A."/>
            <person name="Pessino S.C."/>
            <person name="Combes M.C."/>
            <person name="Mariac C."/>
            <person name="Albertini E."/>
            <person name="Pupilli F."/>
            <person name="Ortiz J.P.A."/>
            <person name="Leblanc O."/>
        </authorList>
    </citation>
    <scope>NUCLEOTIDE SEQUENCE [LARGE SCALE GENOMIC DNA]</scope>
    <source>
        <strain evidence="1">R1</strain>
        <tissue evidence="1">Leaf</tissue>
    </source>
</reference>
<evidence type="ECO:0000313" key="1">
    <source>
        <dbReference type="EMBL" id="WVZ71933.1"/>
    </source>
</evidence>
<name>A0AAQ3TEC0_PASNO</name>
<keyword evidence="2" id="KW-1185">Reference proteome</keyword>
<dbReference type="Proteomes" id="UP001341281">
    <property type="component" value="Chromosome 04"/>
</dbReference>
<protein>
    <submittedName>
        <fullName evidence="1">Uncharacterized protein</fullName>
    </submittedName>
</protein>
<dbReference type="AlphaFoldDB" id="A0AAQ3TEC0"/>
<proteinExistence type="predicted"/>
<evidence type="ECO:0000313" key="2">
    <source>
        <dbReference type="Proteomes" id="UP001341281"/>
    </source>
</evidence>
<dbReference type="EMBL" id="CP144748">
    <property type="protein sequence ID" value="WVZ71933.1"/>
    <property type="molecule type" value="Genomic_DNA"/>
</dbReference>
<organism evidence="1 2">
    <name type="scientific">Paspalum notatum var. saurae</name>
    <dbReference type="NCBI Taxonomy" id="547442"/>
    <lineage>
        <taxon>Eukaryota</taxon>
        <taxon>Viridiplantae</taxon>
        <taxon>Streptophyta</taxon>
        <taxon>Embryophyta</taxon>
        <taxon>Tracheophyta</taxon>
        <taxon>Spermatophyta</taxon>
        <taxon>Magnoliopsida</taxon>
        <taxon>Liliopsida</taxon>
        <taxon>Poales</taxon>
        <taxon>Poaceae</taxon>
        <taxon>PACMAD clade</taxon>
        <taxon>Panicoideae</taxon>
        <taxon>Andropogonodae</taxon>
        <taxon>Paspaleae</taxon>
        <taxon>Paspalinae</taxon>
        <taxon>Paspalum</taxon>
    </lineage>
</organism>
<gene>
    <name evidence="1" type="ORF">U9M48_020461</name>
</gene>
<accession>A0AAQ3TEC0</accession>
<sequence length="153" mass="15971">MPLLRPRPHPFPLPRSNPLSHTLLRTAEAQQLGFRGAAAGGRAGITAGFVSLRADPTALLLPTAARRLVNRVAAPLAPVPLVVPANTVSCSCFGPLWPRGGSLDPSTCHLVPPSSFVPPAASPSQRNLSIPDAACSRNVLIVFVCITMGSQDL</sequence>